<dbReference type="Proteomes" id="UP001219525">
    <property type="component" value="Unassembled WGS sequence"/>
</dbReference>
<dbReference type="Gene3D" id="3.30.420.10">
    <property type="entry name" value="Ribonuclease H-like superfamily/Ribonuclease H"/>
    <property type="match status" value="1"/>
</dbReference>
<name>A0AAD6V1R9_9AGAR</name>
<dbReference type="EMBL" id="JARJCW010000077">
    <property type="protein sequence ID" value="KAJ7197548.1"/>
    <property type="molecule type" value="Genomic_DNA"/>
</dbReference>
<accession>A0AAD6V1R9</accession>
<sequence>MGNADWEDVAWSDEAYVCLDDKKGRVWVTRRPGEELLDECCVPTVPQSPIRVMVWGIIMKNAKGPLLTLEYPGGRGGGMTARRYIDQVLEGALVSFHAKMKRSRPNFRFQQDGTASHRAKLTKKWLDEHDVPISPIHRLPRTFLPLSPFGTSSRLASVTTSPVRPRRRSCAT</sequence>
<evidence type="ECO:0008006" key="3">
    <source>
        <dbReference type="Google" id="ProtNLM"/>
    </source>
</evidence>
<dbReference type="AlphaFoldDB" id="A0AAD6V1R9"/>
<reference evidence="1" key="1">
    <citation type="submission" date="2023-03" db="EMBL/GenBank/DDBJ databases">
        <title>Massive genome expansion in bonnet fungi (Mycena s.s.) driven by repeated elements and novel gene families across ecological guilds.</title>
        <authorList>
            <consortium name="Lawrence Berkeley National Laboratory"/>
            <person name="Harder C.B."/>
            <person name="Miyauchi S."/>
            <person name="Viragh M."/>
            <person name="Kuo A."/>
            <person name="Thoen E."/>
            <person name="Andreopoulos B."/>
            <person name="Lu D."/>
            <person name="Skrede I."/>
            <person name="Drula E."/>
            <person name="Henrissat B."/>
            <person name="Morin E."/>
            <person name="Kohler A."/>
            <person name="Barry K."/>
            <person name="LaButti K."/>
            <person name="Morin E."/>
            <person name="Salamov A."/>
            <person name="Lipzen A."/>
            <person name="Mereny Z."/>
            <person name="Hegedus B."/>
            <person name="Baldrian P."/>
            <person name="Stursova M."/>
            <person name="Weitz H."/>
            <person name="Taylor A."/>
            <person name="Grigoriev I.V."/>
            <person name="Nagy L.G."/>
            <person name="Martin F."/>
            <person name="Kauserud H."/>
        </authorList>
    </citation>
    <scope>NUCLEOTIDE SEQUENCE</scope>
    <source>
        <strain evidence="1">9144</strain>
    </source>
</reference>
<organism evidence="1 2">
    <name type="scientific">Mycena pura</name>
    <dbReference type="NCBI Taxonomy" id="153505"/>
    <lineage>
        <taxon>Eukaryota</taxon>
        <taxon>Fungi</taxon>
        <taxon>Dikarya</taxon>
        <taxon>Basidiomycota</taxon>
        <taxon>Agaricomycotina</taxon>
        <taxon>Agaricomycetes</taxon>
        <taxon>Agaricomycetidae</taxon>
        <taxon>Agaricales</taxon>
        <taxon>Marasmiineae</taxon>
        <taxon>Mycenaceae</taxon>
        <taxon>Mycena</taxon>
    </lineage>
</organism>
<keyword evidence="2" id="KW-1185">Reference proteome</keyword>
<evidence type="ECO:0000313" key="2">
    <source>
        <dbReference type="Proteomes" id="UP001219525"/>
    </source>
</evidence>
<dbReference type="GO" id="GO:0003676">
    <property type="term" value="F:nucleic acid binding"/>
    <property type="evidence" value="ECO:0007669"/>
    <property type="project" value="InterPro"/>
</dbReference>
<evidence type="ECO:0000313" key="1">
    <source>
        <dbReference type="EMBL" id="KAJ7197548.1"/>
    </source>
</evidence>
<protein>
    <recommendedName>
        <fullName evidence="3">Transposase</fullName>
    </recommendedName>
</protein>
<proteinExistence type="predicted"/>
<dbReference type="InterPro" id="IPR036397">
    <property type="entry name" value="RNaseH_sf"/>
</dbReference>
<comment type="caution">
    <text evidence="1">The sequence shown here is derived from an EMBL/GenBank/DDBJ whole genome shotgun (WGS) entry which is preliminary data.</text>
</comment>
<gene>
    <name evidence="1" type="ORF">GGX14DRAFT_574020</name>
</gene>